<dbReference type="EMBL" id="ASPP01047050">
    <property type="protein sequence ID" value="ETN98306.1"/>
    <property type="molecule type" value="Genomic_DNA"/>
</dbReference>
<accession>X6LAZ6</accession>
<reference evidence="2 3" key="1">
    <citation type="journal article" date="2013" name="Curr. Biol.">
        <title>The Genome of the Foraminiferan Reticulomyxa filosa.</title>
        <authorList>
            <person name="Glockner G."/>
            <person name="Hulsmann N."/>
            <person name="Schleicher M."/>
            <person name="Noegel A.A."/>
            <person name="Eichinger L."/>
            <person name="Gallinger C."/>
            <person name="Pawlowski J."/>
            <person name="Sierra R."/>
            <person name="Euteneuer U."/>
            <person name="Pillet L."/>
            <person name="Moustafa A."/>
            <person name="Platzer M."/>
            <person name="Groth M."/>
            <person name="Szafranski K."/>
            <person name="Schliwa M."/>
        </authorList>
    </citation>
    <scope>NUCLEOTIDE SEQUENCE [LARGE SCALE GENOMIC DNA]</scope>
</reference>
<dbReference type="AlphaFoldDB" id="X6LAZ6"/>
<sequence length="99" mass="11329">MQSGVEQGKYALEMKALLKLCGDAIGEEELKKQLEESNGNVSMVIEKLVAKFMNPNVCRLHYKPYVHAFAFCKQQNSIPKKKKKKKIDGKSWIKSKKQD</sequence>
<evidence type="ECO:0000256" key="1">
    <source>
        <dbReference type="SAM" id="MobiDB-lite"/>
    </source>
</evidence>
<gene>
    <name evidence="2" type="ORF">RFI_39205</name>
</gene>
<organism evidence="2 3">
    <name type="scientific">Reticulomyxa filosa</name>
    <dbReference type="NCBI Taxonomy" id="46433"/>
    <lineage>
        <taxon>Eukaryota</taxon>
        <taxon>Sar</taxon>
        <taxon>Rhizaria</taxon>
        <taxon>Retaria</taxon>
        <taxon>Foraminifera</taxon>
        <taxon>Monothalamids</taxon>
        <taxon>Reticulomyxidae</taxon>
        <taxon>Reticulomyxa</taxon>
    </lineage>
</organism>
<dbReference type="Proteomes" id="UP000023152">
    <property type="component" value="Unassembled WGS sequence"/>
</dbReference>
<evidence type="ECO:0000313" key="3">
    <source>
        <dbReference type="Proteomes" id="UP000023152"/>
    </source>
</evidence>
<comment type="caution">
    <text evidence="2">The sequence shown here is derived from an EMBL/GenBank/DDBJ whole genome shotgun (WGS) entry which is preliminary data.</text>
</comment>
<feature type="compositionally biased region" description="Basic and acidic residues" evidence="1">
    <location>
        <begin position="88"/>
        <end position="99"/>
    </location>
</feature>
<proteinExistence type="predicted"/>
<feature type="region of interest" description="Disordered" evidence="1">
    <location>
        <begin position="77"/>
        <end position="99"/>
    </location>
</feature>
<evidence type="ECO:0000313" key="2">
    <source>
        <dbReference type="EMBL" id="ETN98306.1"/>
    </source>
</evidence>
<name>X6LAZ6_RETFI</name>
<protein>
    <submittedName>
        <fullName evidence="2">Uncharacterized protein</fullName>
    </submittedName>
</protein>
<keyword evidence="3" id="KW-1185">Reference proteome</keyword>